<reference evidence="2" key="1">
    <citation type="journal article" date="2019" name="Int. J. Syst. Evol. Microbiol.">
        <title>The Global Catalogue of Microorganisms (GCM) 10K type strain sequencing project: providing services to taxonomists for standard genome sequencing and annotation.</title>
        <authorList>
            <consortium name="The Broad Institute Genomics Platform"/>
            <consortium name="The Broad Institute Genome Sequencing Center for Infectious Disease"/>
            <person name="Wu L."/>
            <person name="Ma J."/>
        </authorList>
    </citation>
    <scope>NUCLEOTIDE SEQUENCE [LARGE SCALE GENOMIC DNA]</scope>
    <source>
        <strain evidence="2">CCUG 39402</strain>
    </source>
</reference>
<dbReference type="InterPro" id="IPR025048">
    <property type="entry name" value="DUF3987"/>
</dbReference>
<protein>
    <submittedName>
        <fullName evidence="1">DUF3987 domain-containing protein</fullName>
    </submittedName>
</protein>
<sequence>MKEKPFNPPLPKSALGPVLGGAARFITEVNETPYEMAVANVLAAVFLVCQGLYKVTWREGKSSPLNEYFWCDAVSSEGKTEVYELAFLTILAFEAQQTALKKIFVKEFENRHLLWYQKVKTTRRHIAKLFAQEKCTADAEAHLNRLMSEEPQPRKFAQFRMTDTTAQAVPVHLDSEYPYAILITDEVLVLLESGALSNVGMLNQMWSASRWQTKRVTRKSIDLKNVCLSIFIQGQPKITNGYLKKNGQKLHDSGFLSRINYMRPKSMVGNKSDKPIERRNELIEPYYARLRALLSLYEGPDIPQQKELFLTEAARQELARYRLMADKASGEGGHFERMGGAALKSPEHAARFAAILHIINGNEGPINLETIKNGIKIAAWFLNQHRLYLLLPSQLELDAMELAEWIGHSLIPRCKGTSFDGPMLSRLVPPRFRGIVRLREVLQVLEADGKVKICGEKNHPWTVVLPGWFPQAPFDPREVIGDCGNLKPGLRLSFFTEEEQLAIREYINPSTPIPQPDPRYCLWPGAYLE</sequence>
<name>A0ABW1U7P2_9BURK</name>
<dbReference type="Proteomes" id="UP001596270">
    <property type="component" value="Unassembled WGS sequence"/>
</dbReference>
<evidence type="ECO:0000313" key="2">
    <source>
        <dbReference type="Proteomes" id="UP001596270"/>
    </source>
</evidence>
<organism evidence="1 2">
    <name type="scientific">Polaromonas aquatica</name>
    <dbReference type="NCBI Taxonomy" id="332657"/>
    <lineage>
        <taxon>Bacteria</taxon>
        <taxon>Pseudomonadati</taxon>
        <taxon>Pseudomonadota</taxon>
        <taxon>Betaproteobacteria</taxon>
        <taxon>Burkholderiales</taxon>
        <taxon>Comamonadaceae</taxon>
        <taxon>Polaromonas</taxon>
    </lineage>
</organism>
<keyword evidence="2" id="KW-1185">Reference proteome</keyword>
<dbReference type="RefSeq" id="WP_371439389.1">
    <property type="nucleotide sequence ID" value="NZ_JBHSRS010000084.1"/>
</dbReference>
<gene>
    <name evidence="1" type="ORF">ACFQND_27260</name>
</gene>
<evidence type="ECO:0000313" key="1">
    <source>
        <dbReference type="EMBL" id="MFC6284942.1"/>
    </source>
</evidence>
<dbReference type="EMBL" id="JBHSRS010000084">
    <property type="protein sequence ID" value="MFC6284942.1"/>
    <property type="molecule type" value="Genomic_DNA"/>
</dbReference>
<proteinExistence type="predicted"/>
<dbReference type="Pfam" id="PF13148">
    <property type="entry name" value="DUF3987"/>
    <property type="match status" value="1"/>
</dbReference>
<comment type="caution">
    <text evidence="1">The sequence shown here is derived from an EMBL/GenBank/DDBJ whole genome shotgun (WGS) entry which is preliminary data.</text>
</comment>
<accession>A0ABW1U7P2</accession>